<evidence type="ECO:0000256" key="1">
    <source>
        <dbReference type="SAM" id="MobiDB-lite"/>
    </source>
</evidence>
<accession>A0AAE1AA54</accession>
<feature type="compositionally biased region" description="Polar residues" evidence="1">
    <location>
        <begin position="16"/>
        <end position="25"/>
    </location>
</feature>
<feature type="region of interest" description="Disordered" evidence="1">
    <location>
        <begin position="1"/>
        <end position="28"/>
    </location>
</feature>
<evidence type="ECO:0000313" key="3">
    <source>
        <dbReference type="Proteomes" id="UP001283361"/>
    </source>
</evidence>
<dbReference type="Proteomes" id="UP001283361">
    <property type="component" value="Unassembled WGS sequence"/>
</dbReference>
<sequence>MLDIRAGGLHREEHSAGNTGDNTKQGEAGRVSLTLGRLLRQALQPRPPDDLQGVIGLSFPMTCNKRVTLTCCISRRKLSTRRSGITKVERRHTQKSRAGGETIELAKAGMRGAEDRLEHNNQIGKKRRCREGRGVGVREGKQVVENARKDGRERRTKGEERVREITINIQSEQTDAPPPASVCRPATPRSSRLGTRHDRQWNHSNLSL</sequence>
<gene>
    <name evidence="2" type="ORF">RRG08_008838</name>
</gene>
<proteinExistence type="predicted"/>
<reference evidence="2" key="1">
    <citation type="journal article" date="2023" name="G3 (Bethesda)">
        <title>A reference genome for the long-term kleptoplast-retaining sea slug Elysia crispata morphotype clarki.</title>
        <authorList>
            <person name="Eastman K.E."/>
            <person name="Pendleton A.L."/>
            <person name="Shaikh M.A."/>
            <person name="Suttiyut T."/>
            <person name="Ogas R."/>
            <person name="Tomko P."/>
            <person name="Gavelis G."/>
            <person name="Widhalm J.R."/>
            <person name="Wisecaver J.H."/>
        </authorList>
    </citation>
    <scope>NUCLEOTIDE SEQUENCE</scope>
    <source>
        <strain evidence="2">ECLA1</strain>
    </source>
</reference>
<feature type="region of interest" description="Disordered" evidence="1">
    <location>
        <begin position="167"/>
        <end position="208"/>
    </location>
</feature>
<keyword evidence="3" id="KW-1185">Reference proteome</keyword>
<organism evidence="2 3">
    <name type="scientific">Elysia crispata</name>
    <name type="common">lettuce slug</name>
    <dbReference type="NCBI Taxonomy" id="231223"/>
    <lineage>
        <taxon>Eukaryota</taxon>
        <taxon>Metazoa</taxon>
        <taxon>Spiralia</taxon>
        <taxon>Lophotrochozoa</taxon>
        <taxon>Mollusca</taxon>
        <taxon>Gastropoda</taxon>
        <taxon>Heterobranchia</taxon>
        <taxon>Euthyneura</taxon>
        <taxon>Panpulmonata</taxon>
        <taxon>Sacoglossa</taxon>
        <taxon>Placobranchoidea</taxon>
        <taxon>Plakobranchidae</taxon>
        <taxon>Elysia</taxon>
    </lineage>
</organism>
<protein>
    <submittedName>
        <fullName evidence="2">Uncharacterized protein</fullName>
    </submittedName>
</protein>
<dbReference type="AlphaFoldDB" id="A0AAE1AA54"/>
<dbReference type="EMBL" id="JAWDGP010002405">
    <property type="protein sequence ID" value="KAK3783501.1"/>
    <property type="molecule type" value="Genomic_DNA"/>
</dbReference>
<comment type="caution">
    <text evidence="2">The sequence shown here is derived from an EMBL/GenBank/DDBJ whole genome shotgun (WGS) entry which is preliminary data.</text>
</comment>
<evidence type="ECO:0000313" key="2">
    <source>
        <dbReference type="EMBL" id="KAK3783501.1"/>
    </source>
</evidence>
<name>A0AAE1AA54_9GAST</name>